<gene>
    <name evidence="1" type="ORF">ACFO8M_14210</name>
</gene>
<sequence length="42" mass="4720">MPTRRLVATLGGPFAETAEHWITTGLDEDLDERTSPKELHLD</sequence>
<proteinExistence type="predicted"/>
<dbReference type="Gene3D" id="3.10.28.20">
    <property type="entry name" value="Acetamidase/Formamidase-like domains"/>
    <property type="match status" value="1"/>
</dbReference>
<protein>
    <submittedName>
        <fullName evidence="1">Uncharacterized protein</fullName>
    </submittedName>
</protein>
<comment type="caution">
    <text evidence="1">The sequence shown here is derived from an EMBL/GenBank/DDBJ whole genome shotgun (WGS) entry which is preliminary data.</text>
</comment>
<organism evidence="1 2">
    <name type="scientific">Glycomyces rhizosphaerae</name>
    <dbReference type="NCBI Taxonomy" id="2054422"/>
    <lineage>
        <taxon>Bacteria</taxon>
        <taxon>Bacillati</taxon>
        <taxon>Actinomycetota</taxon>
        <taxon>Actinomycetes</taxon>
        <taxon>Glycomycetales</taxon>
        <taxon>Glycomycetaceae</taxon>
        <taxon>Glycomyces</taxon>
    </lineage>
</organism>
<evidence type="ECO:0000313" key="2">
    <source>
        <dbReference type="Proteomes" id="UP001595712"/>
    </source>
</evidence>
<evidence type="ECO:0000313" key="1">
    <source>
        <dbReference type="EMBL" id="MFC3493630.1"/>
    </source>
</evidence>
<dbReference type="Proteomes" id="UP001595712">
    <property type="component" value="Unassembled WGS sequence"/>
</dbReference>
<keyword evidence="2" id="KW-1185">Reference proteome</keyword>
<dbReference type="EMBL" id="JBHRWO010000010">
    <property type="protein sequence ID" value="MFC3493630.1"/>
    <property type="molecule type" value="Genomic_DNA"/>
</dbReference>
<reference evidence="2" key="1">
    <citation type="journal article" date="2019" name="Int. J. Syst. Evol. Microbiol.">
        <title>The Global Catalogue of Microorganisms (GCM) 10K type strain sequencing project: providing services to taxonomists for standard genome sequencing and annotation.</title>
        <authorList>
            <consortium name="The Broad Institute Genomics Platform"/>
            <consortium name="The Broad Institute Genome Sequencing Center for Infectious Disease"/>
            <person name="Wu L."/>
            <person name="Ma J."/>
        </authorList>
    </citation>
    <scope>NUCLEOTIDE SEQUENCE [LARGE SCALE GENOMIC DNA]</scope>
    <source>
        <strain evidence="2">CGMCC 4.7396</strain>
    </source>
</reference>
<dbReference type="RefSeq" id="WP_387976301.1">
    <property type="nucleotide sequence ID" value="NZ_JBHRWO010000010.1"/>
</dbReference>
<accession>A0ABV7PYJ1</accession>
<name>A0ABV7PYJ1_9ACTN</name>